<dbReference type="PANTHER" id="PTHR46825">
    <property type="entry name" value="D-ALANYL-D-ALANINE-CARBOXYPEPTIDASE/ENDOPEPTIDASE AMPH"/>
    <property type="match status" value="1"/>
</dbReference>
<evidence type="ECO:0000256" key="2">
    <source>
        <dbReference type="ARBA" id="ARBA00023136"/>
    </source>
</evidence>
<name>A0A1Y6AHC4_9BACI</name>
<organism evidence="5 6">
    <name type="scientific">Bacillus pacificus</name>
    <dbReference type="NCBI Taxonomy" id="2026187"/>
    <lineage>
        <taxon>Bacteria</taxon>
        <taxon>Bacillati</taxon>
        <taxon>Bacillota</taxon>
        <taxon>Bacilli</taxon>
        <taxon>Bacillales</taxon>
        <taxon>Bacillaceae</taxon>
        <taxon>Bacillus</taxon>
        <taxon>Bacillus cereus group</taxon>
    </lineage>
</organism>
<dbReference type="Gene3D" id="3.40.710.10">
    <property type="entry name" value="DD-peptidase/beta-lactamase superfamily"/>
    <property type="match status" value="1"/>
</dbReference>
<dbReference type="InterPro" id="IPR001466">
    <property type="entry name" value="Beta-lactam-related"/>
</dbReference>
<protein>
    <submittedName>
        <fullName evidence="5">Putative penicillin-binding protein PbpX</fullName>
    </submittedName>
</protein>
<dbReference type="PANTHER" id="PTHR46825:SF11">
    <property type="entry name" value="PENICILLIN-BINDING PROTEIN 4"/>
    <property type="match status" value="1"/>
</dbReference>
<keyword evidence="3" id="KW-0812">Transmembrane</keyword>
<dbReference type="SUPFAM" id="SSF56601">
    <property type="entry name" value="beta-lactamase/transpeptidase-like"/>
    <property type="match status" value="1"/>
</dbReference>
<dbReference type="GO" id="GO:0016020">
    <property type="term" value="C:membrane"/>
    <property type="evidence" value="ECO:0007669"/>
    <property type="project" value="UniProtKB-SubCell"/>
</dbReference>
<accession>A0A1Y6AHC4</accession>
<evidence type="ECO:0000259" key="4">
    <source>
        <dbReference type="Pfam" id="PF00144"/>
    </source>
</evidence>
<dbReference type="InterPro" id="IPR050491">
    <property type="entry name" value="AmpC-like"/>
</dbReference>
<accession>A0A3P1B699</accession>
<comment type="subcellular location">
    <subcellularLocation>
        <location evidence="1">Membrane</location>
    </subcellularLocation>
</comment>
<dbReference type="RefSeq" id="WP_074567767.1">
    <property type="nucleotide sequence ID" value="NZ_CP093424.1"/>
</dbReference>
<dbReference type="Proteomes" id="UP000194499">
    <property type="component" value="Unassembled WGS sequence"/>
</dbReference>
<feature type="domain" description="Beta-lactamase-related" evidence="4">
    <location>
        <begin position="76"/>
        <end position="361"/>
    </location>
</feature>
<dbReference type="EMBL" id="FWZB01000050">
    <property type="protein sequence ID" value="SME39888.1"/>
    <property type="molecule type" value="Genomic_DNA"/>
</dbReference>
<proteinExistence type="predicted"/>
<dbReference type="AlphaFoldDB" id="A0A1Y6AHC4"/>
<gene>
    <name evidence="5" type="primary">pbpX_5</name>
    <name evidence="5" type="ORF">BACERE00191_05082</name>
</gene>
<dbReference type="InterPro" id="IPR012338">
    <property type="entry name" value="Beta-lactam/transpept-like"/>
</dbReference>
<evidence type="ECO:0000313" key="5">
    <source>
        <dbReference type="EMBL" id="SME39888.1"/>
    </source>
</evidence>
<sequence>MKYSYKVFVFIWAIILLFFLIYYGYKKISDINQVPVVTKPVKTENQEISKEPNEKKTETLEILPQEVINNTELDELLKGKNFNGTAVIVKNGNILINKGYGMANQEQQIPNNSQTSYYLGSLTKAIVATAIMQLKDQQKLQVNDEIAKYIPDFPRGDEITLKHLLTHTSGIPEHDEGEEEISHDELIKKIGKQKLLFAPGSKWKYSDSNYAILAYILEKVSGQNSEVYIQENIFNAAGMKHSGFGEKFTQEKYPSTGYKIKDGTIKTPSLPHMSQLFGSGDIYTTAHDLYLFDEALYTNKLISKESFTEMFTPVKKDYGYGWYAESSYSAHGVMPGWNLLNSFTRNGSVYVILLSNIQNNLNLGSLNNDVYISLQNIA</sequence>
<reference evidence="6" key="1">
    <citation type="submission" date="2017-04" db="EMBL/GenBank/DDBJ databases">
        <authorList>
            <person name="Criscuolo A."/>
        </authorList>
    </citation>
    <scope>NUCLEOTIDE SEQUENCE [LARGE SCALE GENOMIC DNA]</scope>
</reference>
<keyword evidence="2 3" id="KW-0472">Membrane</keyword>
<dbReference type="Pfam" id="PF00144">
    <property type="entry name" value="Beta-lactamase"/>
    <property type="match status" value="1"/>
</dbReference>
<evidence type="ECO:0000256" key="1">
    <source>
        <dbReference type="ARBA" id="ARBA00004370"/>
    </source>
</evidence>
<evidence type="ECO:0000313" key="6">
    <source>
        <dbReference type="Proteomes" id="UP000194499"/>
    </source>
</evidence>
<keyword evidence="3" id="KW-1133">Transmembrane helix</keyword>
<feature type="transmembrane region" description="Helical" evidence="3">
    <location>
        <begin position="7"/>
        <end position="25"/>
    </location>
</feature>
<evidence type="ECO:0000256" key="3">
    <source>
        <dbReference type="SAM" id="Phobius"/>
    </source>
</evidence>